<feature type="compositionally biased region" description="Polar residues" evidence="1">
    <location>
        <begin position="384"/>
        <end position="403"/>
    </location>
</feature>
<name>A0A077QUE8_9BASI</name>
<feature type="compositionally biased region" description="Polar residues" evidence="1">
    <location>
        <begin position="626"/>
        <end position="650"/>
    </location>
</feature>
<feature type="region of interest" description="Disordered" evidence="1">
    <location>
        <begin position="525"/>
        <end position="565"/>
    </location>
</feature>
<feature type="compositionally biased region" description="Polar residues" evidence="1">
    <location>
        <begin position="420"/>
        <end position="446"/>
    </location>
</feature>
<protein>
    <recommendedName>
        <fullName evidence="3">SAP domain-containing protein</fullName>
    </recommendedName>
</protein>
<feature type="compositionally biased region" description="Low complexity" evidence="1">
    <location>
        <begin position="530"/>
        <end position="540"/>
    </location>
</feature>
<feature type="region of interest" description="Disordered" evidence="1">
    <location>
        <begin position="113"/>
        <end position="146"/>
    </location>
</feature>
<evidence type="ECO:0000313" key="2">
    <source>
        <dbReference type="EMBL" id="CDI53555.1"/>
    </source>
</evidence>
<feature type="compositionally biased region" description="Acidic residues" evidence="1">
    <location>
        <begin position="120"/>
        <end position="138"/>
    </location>
</feature>
<feature type="region of interest" description="Disordered" evidence="1">
    <location>
        <begin position="612"/>
        <end position="650"/>
    </location>
</feature>
<sequence length="907" mass="95807">MNGNMLLSPDSLHCLKRKQLTNLCRRFGIKAVGKNTDLIERLQDYAASKIPSDSPTKGNVPVLRHVKRPRQSDLSEDSGSEEQQTEQRPYLMYPPLTPRTRQKRISDLVQAIEEVKDQPDDVDVDTDIDTDADDEEGELASSKNNTIAFPISSPTLARPLLPPLSPSGRAPLLPLSPPRVSEEPEAIQPLRIVKALPSSARIASPLSTATIFEMSLSPPTGGVNPSSSLYPDLSTLALPEGVSNDCLASSSTLPSITSRQFSAAAASVLAEMNARLSAAGRFATSGSLATMSSMGTWQNLTASASSQGMSKSRSGRYEIHHERQFNKMDSIVNHYAAKRVGGAPMDKGMASKASDATSSSATIGNVATTLIASTCTNRPRRVDASTSTRSLAAMTKSTSTCGPLSTRRRPLPVPPVSQAKLPSSLTATITTRPVACRQTSNTSTDPPRNKRLRLAVTDSLQNTVLDIPQDKKTIVVRITRPEREGMSYKFQVTDSKAGSTSENGPKRAASSLRKTVIKATKSTFVGSGGATSAKKTAATSEQKKREAAFAKQQEKQAAMSRSISSRANLAAHDDDGVAPSMSVRNKFTGVVTTGTSMIRPIDKGTGISVGSKTETCLNGMRKPSVAPSTSTETSKQSTVSSRFGGSIRSSVSQGLGRAEAARQARLKEIKAKTKAALAGFGSQRNVSSSTATITSINTPGISNVAPELPRKAGTAAVGATAQVSFSPSVIRPTIASLSRATANSNVCGTGSASLPMLSAITQPLLTGTTKGFEAVKVGGLQRAATIHAGVGKVLTPSLTPRSSSLRHLRRVMRKQQKEAEVEQGRVVAAENIAPGDVVPSVVHKAAHEMEEKPSIRTVAKSESVSGCDKCTTMPADMRIKIKMGIKPAGPRSALMASRATVSALNRF</sequence>
<dbReference type="AlphaFoldDB" id="A0A077QUE8"/>
<accession>A0A077QUE8</accession>
<feature type="compositionally biased region" description="Basic and acidic residues" evidence="1">
    <location>
        <begin position="541"/>
        <end position="554"/>
    </location>
</feature>
<feature type="compositionally biased region" description="Polar residues" evidence="1">
    <location>
        <begin position="490"/>
        <end position="503"/>
    </location>
</feature>
<feature type="region of interest" description="Disordered" evidence="1">
    <location>
        <begin position="380"/>
        <end position="451"/>
    </location>
</feature>
<reference evidence="2" key="1">
    <citation type="journal article" date="2014" name="Genome Biol. Evol.">
        <title>Gene Loss Rather Than Gene Gain Is Associated with a Host Jump from Monocots to Dicots in the Smut Fungus Melanopsichium pennsylvanicum.</title>
        <authorList>
            <person name="Sharma R."/>
            <person name="Mishra B."/>
            <person name="Runge F."/>
            <person name="Thines M."/>
        </authorList>
    </citation>
    <scope>NUCLEOTIDE SEQUENCE</scope>
    <source>
        <strain evidence="2">4</strain>
    </source>
</reference>
<feature type="compositionally biased region" description="Acidic residues" evidence="1">
    <location>
        <begin position="74"/>
        <end position="84"/>
    </location>
</feature>
<dbReference type="EMBL" id="HG529582">
    <property type="protein sequence ID" value="CDI53555.1"/>
    <property type="molecule type" value="Genomic_DNA"/>
</dbReference>
<proteinExistence type="predicted"/>
<evidence type="ECO:0008006" key="3">
    <source>
        <dbReference type="Google" id="ProtNLM"/>
    </source>
</evidence>
<organism evidence="2">
    <name type="scientific">Melanopsichium pennsylvanicum 4</name>
    <dbReference type="NCBI Taxonomy" id="1398559"/>
    <lineage>
        <taxon>Eukaryota</taxon>
        <taxon>Fungi</taxon>
        <taxon>Dikarya</taxon>
        <taxon>Basidiomycota</taxon>
        <taxon>Ustilaginomycotina</taxon>
        <taxon>Ustilaginomycetes</taxon>
        <taxon>Ustilaginales</taxon>
        <taxon>Ustilaginaceae</taxon>
        <taxon>Melanopsichium</taxon>
    </lineage>
</organism>
<evidence type="ECO:0000256" key="1">
    <source>
        <dbReference type="SAM" id="MobiDB-lite"/>
    </source>
</evidence>
<feature type="region of interest" description="Disordered" evidence="1">
    <location>
        <begin position="49"/>
        <end position="99"/>
    </location>
</feature>
<feature type="region of interest" description="Disordered" evidence="1">
    <location>
        <begin position="487"/>
        <end position="513"/>
    </location>
</feature>